<name>A0A380S9L6_FIBSU</name>
<reference evidence="1 2" key="1">
    <citation type="submission" date="2017-08" db="EMBL/GenBank/DDBJ databases">
        <authorList>
            <person name="de Groot N.N."/>
        </authorList>
    </citation>
    <scope>NUCLEOTIDE SEQUENCE [LARGE SCALE GENOMIC DNA]</scope>
    <source>
        <strain evidence="1 2">HM2</strain>
    </source>
</reference>
<dbReference type="AlphaFoldDB" id="A0A380S9L6"/>
<evidence type="ECO:0008006" key="3">
    <source>
        <dbReference type="Google" id="ProtNLM"/>
    </source>
</evidence>
<evidence type="ECO:0000313" key="2">
    <source>
        <dbReference type="Proteomes" id="UP000255423"/>
    </source>
</evidence>
<gene>
    <name evidence="1" type="ORF">SAMN05661053_2822</name>
</gene>
<dbReference type="InterPro" id="IPR010106">
    <property type="entry name" value="RpnA"/>
</dbReference>
<protein>
    <recommendedName>
        <fullName evidence="3">Rpn family recombination-promoting nuclease/putative transposase</fullName>
    </recommendedName>
</protein>
<dbReference type="NCBIfam" id="TIGR01784">
    <property type="entry name" value="T_den_put_tspse"/>
    <property type="match status" value="1"/>
</dbReference>
<dbReference type="RefSeq" id="WP_109573616.1">
    <property type="nucleotide sequence ID" value="NZ_UHJL01000005.1"/>
</dbReference>
<evidence type="ECO:0000313" key="1">
    <source>
        <dbReference type="EMBL" id="SUQ26018.1"/>
    </source>
</evidence>
<dbReference type="PANTHER" id="PTHR41317:SF1">
    <property type="entry name" value="PD-(D_E)XK NUCLEASE FAMILY TRANSPOSASE"/>
    <property type="match status" value="1"/>
</dbReference>
<organism evidence="1 2">
    <name type="scientific">Fibrobacter succinogenes</name>
    <name type="common">Bacteroides succinogenes</name>
    <dbReference type="NCBI Taxonomy" id="833"/>
    <lineage>
        <taxon>Bacteria</taxon>
        <taxon>Pseudomonadati</taxon>
        <taxon>Fibrobacterota</taxon>
        <taxon>Fibrobacteria</taxon>
        <taxon>Fibrobacterales</taxon>
        <taxon>Fibrobacteraceae</taxon>
        <taxon>Fibrobacter</taxon>
    </lineage>
</organism>
<dbReference type="EMBL" id="UHJL01000005">
    <property type="protein sequence ID" value="SUQ26018.1"/>
    <property type="molecule type" value="Genomic_DNA"/>
</dbReference>
<accession>A0A380S9L6</accession>
<dbReference type="Proteomes" id="UP000255423">
    <property type="component" value="Unassembled WGS sequence"/>
</dbReference>
<dbReference type="Pfam" id="PF12784">
    <property type="entry name" value="PDDEXK_2"/>
    <property type="match status" value="1"/>
</dbReference>
<dbReference type="PANTHER" id="PTHR41317">
    <property type="entry name" value="PD-(D_E)XK NUCLEASE FAMILY TRANSPOSASE"/>
    <property type="match status" value="1"/>
</dbReference>
<proteinExistence type="predicted"/>
<sequence length="308" mass="35257">MENNNNNEAHWGKTISEARTYEEYKGAGVFADLLTDRTFKKAFNPDTKNKVCLIALLNAVLEGEISLPIVDVQSRDKEFNDGSNENRTTVFDLYCIDSAQRRFIIEVQLLMQENIVNRAIYYASQTVIAQGERGQKYNYELKPVVTVVFMEFNVFVDDRYIRRAKLREINGASVSEVLSFAFVELPKFNKPLDQLETTLDRGLYALKNMKNMTQMPKQYANTAFELLFSSAYLAKLSKEEQKMIDEAQKAKWDEYAINKAALDRGQNMARHEMAKDLLVEGDSVEKVVRVSKLSEADVLAIKAEINQK</sequence>